<dbReference type="AlphaFoldDB" id="A0A395NQZ3"/>
<comment type="caution">
    <text evidence="2">The sequence shown here is derived from an EMBL/GenBank/DDBJ whole genome shotgun (WGS) entry which is preliminary data.</text>
</comment>
<feature type="signal peptide" evidence="1">
    <location>
        <begin position="1"/>
        <end position="21"/>
    </location>
</feature>
<sequence length="196" mass="21711">MQLKSTLSLLVTALSLNQAQAAITANDVYNTIKAITVLSSNALDLAKNVELLELSPWGLSVSFRQVAIVATKISELGENRTNVRFSQADQLRICEAFTKLVDVQEELFQTIINKRSSFDEEPFAASLAAALHASEEGIDKFARGVISVVPTCADSARAELRKLDEVIEDAIEALPASSLSFPVNFPWDFDFWHWHW</sequence>
<accession>A0A395NQZ3</accession>
<proteinExistence type="predicted"/>
<feature type="chain" id="PRO_5017265422" evidence="1">
    <location>
        <begin position="22"/>
        <end position="196"/>
    </location>
</feature>
<evidence type="ECO:0000313" key="3">
    <source>
        <dbReference type="Proteomes" id="UP000266272"/>
    </source>
</evidence>
<protein>
    <submittedName>
        <fullName evidence="2">Uncharacterized protein</fullName>
    </submittedName>
</protein>
<keyword evidence="1" id="KW-0732">Signal</keyword>
<dbReference type="EMBL" id="PXOA01000222">
    <property type="protein sequence ID" value="RFU78257.1"/>
    <property type="molecule type" value="Genomic_DNA"/>
</dbReference>
<name>A0A395NQZ3_TRIAR</name>
<keyword evidence="3" id="KW-1185">Reference proteome</keyword>
<evidence type="ECO:0000256" key="1">
    <source>
        <dbReference type="SAM" id="SignalP"/>
    </source>
</evidence>
<gene>
    <name evidence="2" type="ORF">TARUN_3972</name>
</gene>
<evidence type="ECO:0000313" key="2">
    <source>
        <dbReference type="EMBL" id="RFU78257.1"/>
    </source>
</evidence>
<organism evidence="2 3">
    <name type="scientific">Trichoderma arundinaceum</name>
    <dbReference type="NCBI Taxonomy" id="490622"/>
    <lineage>
        <taxon>Eukaryota</taxon>
        <taxon>Fungi</taxon>
        <taxon>Dikarya</taxon>
        <taxon>Ascomycota</taxon>
        <taxon>Pezizomycotina</taxon>
        <taxon>Sordariomycetes</taxon>
        <taxon>Hypocreomycetidae</taxon>
        <taxon>Hypocreales</taxon>
        <taxon>Hypocreaceae</taxon>
        <taxon>Trichoderma</taxon>
    </lineage>
</organism>
<reference evidence="2 3" key="1">
    <citation type="journal article" date="2018" name="PLoS Pathog.">
        <title>Evolution of structural diversity of trichothecenes, a family of toxins produced by plant pathogenic and entomopathogenic fungi.</title>
        <authorList>
            <person name="Proctor R.H."/>
            <person name="McCormick S.P."/>
            <person name="Kim H.S."/>
            <person name="Cardoza R.E."/>
            <person name="Stanley A.M."/>
            <person name="Lindo L."/>
            <person name="Kelly A."/>
            <person name="Brown D.W."/>
            <person name="Lee T."/>
            <person name="Vaughan M.M."/>
            <person name="Alexander N.J."/>
            <person name="Busman M."/>
            <person name="Gutierrez S."/>
        </authorList>
    </citation>
    <scope>NUCLEOTIDE SEQUENCE [LARGE SCALE GENOMIC DNA]</scope>
    <source>
        <strain evidence="2 3">IBT 40837</strain>
    </source>
</reference>
<dbReference type="Proteomes" id="UP000266272">
    <property type="component" value="Unassembled WGS sequence"/>
</dbReference>